<reference evidence="5 6" key="1">
    <citation type="journal article" date="2016" name="Sci. Rep.">
        <title>The Dendrobium catenatum Lindl. genome sequence provides insights into polysaccharide synthase, floral development and adaptive evolution.</title>
        <authorList>
            <person name="Zhang G.Q."/>
            <person name="Xu Q."/>
            <person name="Bian C."/>
            <person name="Tsai W.C."/>
            <person name="Yeh C.M."/>
            <person name="Liu K.W."/>
            <person name="Yoshida K."/>
            <person name="Zhang L.S."/>
            <person name="Chang S.B."/>
            <person name="Chen F."/>
            <person name="Shi Y."/>
            <person name="Su Y.Y."/>
            <person name="Zhang Y.Q."/>
            <person name="Chen L.J."/>
            <person name="Yin Y."/>
            <person name="Lin M."/>
            <person name="Huang H."/>
            <person name="Deng H."/>
            <person name="Wang Z.W."/>
            <person name="Zhu S.L."/>
            <person name="Zhao X."/>
            <person name="Deng C."/>
            <person name="Niu S.C."/>
            <person name="Huang J."/>
            <person name="Wang M."/>
            <person name="Liu G.H."/>
            <person name="Yang H.J."/>
            <person name="Xiao X.J."/>
            <person name="Hsiao Y.Y."/>
            <person name="Wu W.L."/>
            <person name="Chen Y.Y."/>
            <person name="Mitsuda N."/>
            <person name="Ohme-Takagi M."/>
            <person name="Luo Y.B."/>
            <person name="Van de Peer Y."/>
            <person name="Liu Z.J."/>
        </authorList>
    </citation>
    <scope>NUCLEOTIDE SEQUENCE [LARGE SCALE GENOMIC DNA]</scope>
    <source>
        <tissue evidence="5">The whole plant</tissue>
    </source>
</reference>
<dbReference type="PROSITE" id="PS00196">
    <property type="entry name" value="COPPER_BLUE"/>
    <property type="match status" value="1"/>
</dbReference>
<dbReference type="PANTHER" id="PTHR33021:SF193">
    <property type="entry name" value="OS06G0218600 PROTEIN"/>
    <property type="match status" value="1"/>
</dbReference>
<evidence type="ECO:0000256" key="2">
    <source>
        <dbReference type="ARBA" id="ARBA00023008"/>
    </source>
</evidence>
<evidence type="ECO:0000259" key="4">
    <source>
        <dbReference type="PROSITE" id="PS51485"/>
    </source>
</evidence>
<evidence type="ECO:0000313" key="5">
    <source>
        <dbReference type="EMBL" id="PKU71114.1"/>
    </source>
</evidence>
<evidence type="ECO:0000256" key="3">
    <source>
        <dbReference type="ARBA" id="ARBA00023180"/>
    </source>
</evidence>
<sequence length="183" mass="18770">MYDEGGKPYTRSCSVVETVLDLDIGANNYYAKLGTATVYNVGDTSGWDTGVDYSSWASGKTFAAGDSLVFAYGSGAHTVNEVSANDYQSCSTSNYLSTDSSGSTTITLKTAGTHYFVCGVPGHCIGGMKLAVTVGGTSSSTGSSATPSTPSTTTTGYHYSAAIKTQIPAAVAGLLMIIMGRLL</sequence>
<evidence type="ECO:0000313" key="6">
    <source>
        <dbReference type="Proteomes" id="UP000233837"/>
    </source>
</evidence>
<dbReference type="InterPro" id="IPR003245">
    <property type="entry name" value="Phytocyanin_dom"/>
</dbReference>
<dbReference type="EMBL" id="KZ502888">
    <property type="protein sequence ID" value="PKU71114.1"/>
    <property type="molecule type" value="Genomic_DNA"/>
</dbReference>
<reference evidence="5 6" key="2">
    <citation type="journal article" date="2017" name="Nature">
        <title>The Apostasia genome and the evolution of orchids.</title>
        <authorList>
            <person name="Zhang G.Q."/>
            <person name="Liu K.W."/>
            <person name="Li Z."/>
            <person name="Lohaus R."/>
            <person name="Hsiao Y.Y."/>
            <person name="Niu S.C."/>
            <person name="Wang J.Y."/>
            <person name="Lin Y.C."/>
            <person name="Xu Q."/>
            <person name="Chen L.J."/>
            <person name="Yoshida K."/>
            <person name="Fujiwara S."/>
            <person name="Wang Z.W."/>
            <person name="Zhang Y.Q."/>
            <person name="Mitsuda N."/>
            <person name="Wang M."/>
            <person name="Liu G.H."/>
            <person name="Pecoraro L."/>
            <person name="Huang H.X."/>
            <person name="Xiao X.J."/>
            <person name="Lin M."/>
            <person name="Wu X.Y."/>
            <person name="Wu W.L."/>
            <person name="Chen Y.Y."/>
            <person name="Chang S.B."/>
            <person name="Sakamoto S."/>
            <person name="Ohme-Takagi M."/>
            <person name="Yagi M."/>
            <person name="Zeng S.J."/>
            <person name="Shen C.Y."/>
            <person name="Yeh C.M."/>
            <person name="Luo Y.B."/>
            <person name="Tsai W.C."/>
            <person name="Van de Peer Y."/>
            <person name="Liu Z.J."/>
        </authorList>
    </citation>
    <scope>NUCLEOTIDE SEQUENCE [LARGE SCALE GENOMIC DNA]</scope>
    <source>
        <tissue evidence="5">The whole plant</tissue>
    </source>
</reference>
<keyword evidence="1" id="KW-0479">Metal-binding</keyword>
<dbReference type="GO" id="GO:0009055">
    <property type="term" value="F:electron transfer activity"/>
    <property type="evidence" value="ECO:0007669"/>
    <property type="project" value="InterPro"/>
</dbReference>
<dbReference type="InterPro" id="IPR008972">
    <property type="entry name" value="Cupredoxin"/>
</dbReference>
<dbReference type="AlphaFoldDB" id="A0A2I0W628"/>
<organism evidence="5 6">
    <name type="scientific">Dendrobium catenatum</name>
    <dbReference type="NCBI Taxonomy" id="906689"/>
    <lineage>
        <taxon>Eukaryota</taxon>
        <taxon>Viridiplantae</taxon>
        <taxon>Streptophyta</taxon>
        <taxon>Embryophyta</taxon>
        <taxon>Tracheophyta</taxon>
        <taxon>Spermatophyta</taxon>
        <taxon>Magnoliopsida</taxon>
        <taxon>Liliopsida</taxon>
        <taxon>Asparagales</taxon>
        <taxon>Orchidaceae</taxon>
        <taxon>Epidendroideae</taxon>
        <taxon>Malaxideae</taxon>
        <taxon>Dendrobiinae</taxon>
        <taxon>Dendrobium</taxon>
    </lineage>
</organism>
<accession>A0A2I0W628</accession>
<dbReference type="GO" id="GO:0046872">
    <property type="term" value="F:metal ion binding"/>
    <property type="evidence" value="ECO:0007669"/>
    <property type="project" value="UniProtKB-KW"/>
</dbReference>
<keyword evidence="2" id="KW-0186">Copper</keyword>
<dbReference type="PROSITE" id="PS51485">
    <property type="entry name" value="PHYTOCYANIN"/>
    <property type="match status" value="1"/>
</dbReference>
<dbReference type="Pfam" id="PF02298">
    <property type="entry name" value="Cu_bind_like"/>
    <property type="match status" value="1"/>
</dbReference>
<dbReference type="InterPro" id="IPR028871">
    <property type="entry name" value="BlueCu_1_BS"/>
</dbReference>
<proteinExistence type="predicted"/>
<gene>
    <name evidence="5" type="ORF">MA16_Dca011555</name>
</gene>
<dbReference type="Proteomes" id="UP000233837">
    <property type="component" value="Unassembled WGS sequence"/>
</dbReference>
<dbReference type="Gene3D" id="2.60.40.420">
    <property type="entry name" value="Cupredoxins - blue copper proteins"/>
    <property type="match status" value="1"/>
</dbReference>
<dbReference type="FunFam" id="2.60.40.420:FF:000003">
    <property type="entry name" value="Blue copper"/>
    <property type="match status" value="1"/>
</dbReference>
<dbReference type="SUPFAM" id="SSF49503">
    <property type="entry name" value="Cupredoxins"/>
    <property type="match status" value="1"/>
</dbReference>
<protein>
    <submittedName>
        <fullName evidence="5">Blue copper protein</fullName>
    </submittedName>
</protein>
<evidence type="ECO:0000256" key="1">
    <source>
        <dbReference type="ARBA" id="ARBA00022723"/>
    </source>
</evidence>
<name>A0A2I0W628_9ASPA</name>
<dbReference type="CDD" id="cd04216">
    <property type="entry name" value="Phytocyanin"/>
    <property type="match status" value="1"/>
</dbReference>
<dbReference type="InterPro" id="IPR039391">
    <property type="entry name" value="Phytocyanin-like"/>
</dbReference>
<feature type="domain" description="Phytocyanin" evidence="4">
    <location>
        <begin position="37"/>
        <end position="136"/>
    </location>
</feature>
<dbReference type="PANTHER" id="PTHR33021">
    <property type="entry name" value="BLUE COPPER PROTEIN"/>
    <property type="match status" value="1"/>
</dbReference>
<keyword evidence="3" id="KW-0325">Glycoprotein</keyword>
<dbReference type="GO" id="GO:0005886">
    <property type="term" value="C:plasma membrane"/>
    <property type="evidence" value="ECO:0007669"/>
    <property type="project" value="TreeGrafter"/>
</dbReference>
<keyword evidence="6" id="KW-1185">Reference proteome</keyword>